<dbReference type="InterPro" id="IPR029052">
    <property type="entry name" value="Metallo-depent_PP-like"/>
</dbReference>
<dbReference type="Pfam" id="PF00149">
    <property type="entry name" value="Metallophos"/>
    <property type="match status" value="1"/>
</dbReference>
<reference evidence="6 7" key="1">
    <citation type="submission" date="2017-09" db="EMBL/GenBank/DDBJ databases">
        <title>Bloom of a denitrifying methanotroph, Candidatus Methylomirabilis limnetica, in a deep stratified lake.</title>
        <authorList>
            <person name="Graf J.S."/>
            <person name="Marchant H.K."/>
            <person name="Tienken D."/>
            <person name="Hach P.F."/>
            <person name="Brand A."/>
            <person name="Schubert C.J."/>
            <person name="Kuypers M.M."/>
            <person name="Milucka J."/>
        </authorList>
    </citation>
    <scope>NUCLEOTIDE SEQUENCE [LARGE SCALE GENOMIC DNA]</scope>
    <source>
        <strain evidence="6 7">Zug</strain>
    </source>
</reference>
<evidence type="ECO:0000256" key="4">
    <source>
        <dbReference type="ARBA" id="ARBA00025742"/>
    </source>
</evidence>
<protein>
    <recommendedName>
        <fullName evidence="5">Calcineurin-like phosphoesterase domain-containing protein</fullName>
    </recommendedName>
</protein>
<sequence length="337" mass="37009">MAKSMNGIFRVAHLSDLHLTSLVDVKIRDLLNKRALGYLSWRFRRRHEHAPEILAALLHDLSEQALDHIVITGDLTQIGLPGEFQQARQWLETLGSPTDVTVVPGNHDAYVRTPWTDTFALWAPYMASDLGLQTGEQQAPDRTLFPSVRVRGHAALIGVTSAHPSAPFFATGSLGAAQMDRLGDILDLTRRQGLFRILLIHHPPIESMVAWRKRLTDGAALGAILARHGVEMILHGHTHHSSVAYLPDVRGTIPIIGVPSASARGAKPEHRSGYHVYEVRPSSNGWEVRTSSRGYSPGNHCFFAGDQRVIMVAGSATGSPYTTVHPHSHPTQHGQRA</sequence>
<comment type="caution">
    <text evidence="6">The sequence shown here is derived from an EMBL/GenBank/DDBJ whole genome shotgun (WGS) entry which is preliminary data.</text>
</comment>
<dbReference type="InterPro" id="IPR004843">
    <property type="entry name" value="Calcineurin-like_PHP"/>
</dbReference>
<evidence type="ECO:0000313" key="6">
    <source>
        <dbReference type="EMBL" id="PTL36191.1"/>
    </source>
</evidence>
<dbReference type="PANTHER" id="PTHR42988">
    <property type="entry name" value="PHOSPHOHYDROLASE"/>
    <property type="match status" value="1"/>
</dbReference>
<comment type="similarity">
    <text evidence="4">Belongs to the cyclic nucleotide phosphodiesterase class-III family.</text>
</comment>
<name>A0A2T4TYM7_9BACT</name>
<evidence type="ECO:0000256" key="3">
    <source>
        <dbReference type="ARBA" id="ARBA00023004"/>
    </source>
</evidence>
<gene>
    <name evidence="6" type="ORF">CLG94_05905</name>
</gene>
<keyword evidence="3" id="KW-0408">Iron</keyword>
<dbReference type="GO" id="GO:0046872">
    <property type="term" value="F:metal ion binding"/>
    <property type="evidence" value="ECO:0007669"/>
    <property type="project" value="UniProtKB-KW"/>
</dbReference>
<organism evidence="6 7">
    <name type="scientific">Candidatus Methylomirabilis limnetica</name>
    <dbReference type="NCBI Taxonomy" id="2033718"/>
    <lineage>
        <taxon>Bacteria</taxon>
        <taxon>Candidatus Methylomirabilota</taxon>
        <taxon>Candidatus Methylomirabilia</taxon>
        <taxon>Candidatus Methylomirabilales</taxon>
        <taxon>Candidatus Methylomirabilaceae</taxon>
        <taxon>Candidatus Methylomirabilis</taxon>
    </lineage>
</organism>
<dbReference type="AlphaFoldDB" id="A0A2T4TYM7"/>
<evidence type="ECO:0000313" key="7">
    <source>
        <dbReference type="Proteomes" id="UP000241436"/>
    </source>
</evidence>
<dbReference type="PANTHER" id="PTHR42988:SF2">
    <property type="entry name" value="CYCLIC NUCLEOTIDE PHOSPHODIESTERASE CBUA0032-RELATED"/>
    <property type="match status" value="1"/>
</dbReference>
<accession>A0A2T4TYM7</accession>
<reference evidence="7" key="2">
    <citation type="journal article" date="2018" name="Environ. Microbiol.">
        <title>Bloom of a denitrifying methanotroph, 'Candidatus Methylomirabilis limnetica', in a deep stratified lake.</title>
        <authorList>
            <person name="Graf J.S."/>
            <person name="Mayr M.J."/>
            <person name="Marchant H.K."/>
            <person name="Tienken D."/>
            <person name="Hach P.F."/>
            <person name="Brand A."/>
            <person name="Schubert C.J."/>
            <person name="Kuypers M.M."/>
            <person name="Milucka J."/>
        </authorList>
    </citation>
    <scope>NUCLEOTIDE SEQUENCE [LARGE SCALE GENOMIC DNA]</scope>
    <source>
        <strain evidence="7">Zug</strain>
    </source>
</reference>
<dbReference type="Proteomes" id="UP000241436">
    <property type="component" value="Unassembled WGS sequence"/>
</dbReference>
<evidence type="ECO:0000256" key="1">
    <source>
        <dbReference type="ARBA" id="ARBA00022723"/>
    </source>
</evidence>
<dbReference type="GO" id="GO:0016787">
    <property type="term" value="F:hydrolase activity"/>
    <property type="evidence" value="ECO:0007669"/>
    <property type="project" value="UniProtKB-KW"/>
</dbReference>
<keyword evidence="7" id="KW-1185">Reference proteome</keyword>
<dbReference type="SUPFAM" id="SSF56300">
    <property type="entry name" value="Metallo-dependent phosphatases"/>
    <property type="match status" value="1"/>
</dbReference>
<dbReference type="InterPro" id="IPR050884">
    <property type="entry name" value="CNP_phosphodiesterase-III"/>
</dbReference>
<feature type="domain" description="Calcineurin-like phosphoesterase" evidence="5">
    <location>
        <begin position="9"/>
        <end position="240"/>
    </location>
</feature>
<keyword evidence="1" id="KW-0479">Metal-binding</keyword>
<dbReference type="EMBL" id="NVQC01000017">
    <property type="protein sequence ID" value="PTL36191.1"/>
    <property type="molecule type" value="Genomic_DNA"/>
</dbReference>
<evidence type="ECO:0000259" key="5">
    <source>
        <dbReference type="Pfam" id="PF00149"/>
    </source>
</evidence>
<evidence type="ECO:0000256" key="2">
    <source>
        <dbReference type="ARBA" id="ARBA00022801"/>
    </source>
</evidence>
<proteinExistence type="inferred from homology"/>
<dbReference type="Gene3D" id="3.60.21.10">
    <property type="match status" value="1"/>
</dbReference>
<keyword evidence="2" id="KW-0378">Hydrolase</keyword>
<dbReference type="CDD" id="cd00838">
    <property type="entry name" value="MPP_superfamily"/>
    <property type="match status" value="1"/>
</dbReference>